<proteinExistence type="inferred from homology"/>
<comment type="subcellular location">
    <subcellularLocation>
        <location evidence="1">Secreted</location>
    </subcellularLocation>
</comment>
<dbReference type="GO" id="GO:0001664">
    <property type="term" value="F:G protein-coupled receptor binding"/>
    <property type="evidence" value="ECO:0007669"/>
    <property type="project" value="TreeGrafter"/>
</dbReference>
<dbReference type="Ensembl" id="ENSSAUT00010016987.1">
    <property type="protein sequence ID" value="ENSSAUP00010016026.1"/>
    <property type="gene ID" value="ENSSAUG00010007405.1"/>
</dbReference>
<evidence type="ECO:0000256" key="6">
    <source>
        <dbReference type="ARBA" id="ARBA00023157"/>
    </source>
</evidence>
<comment type="similarity">
    <text evidence="2">Belongs to the insulin family.</text>
</comment>
<dbReference type="Pfam" id="PF00049">
    <property type="entry name" value="Insulin"/>
    <property type="match status" value="1"/>
</dbReference>
<keyword evidence="5" id="KW-0372">Hormone</keyword>
<evidence type="ECO:0000313" key="10">
    <source>
        <dbReference type="Proteomes" id="UP000472265"/>
    </source>
</evidence>
<dbReference type="PANTHER" id="PTHR20968:SF2">
    <property type="entry name" value="INSULIN-LIKE PEPTIDE INSL5"/>
    <property type="match status" value="1"/>
</dbReference>
<keyword evidence="6" id="KW-1015">Disulfide bond</keyword>
<evidence type="ECO:0000256" key="4">
    <source>
        <dbReference type="ARBA" id="ARBA00022525"/>
    </source>
</evidence>
<dbReference type="SMART" id="SM00078">
    <property type="entry name" value="IlGF"/>
    <property type="match status" value="1"/>
</dbReference>
<dbReference type="CDD" id="cd04365">
    <property type="entry name" value="IlGF_relaxin_like"/>
    <property type="match status" value="1"/>
</dbReference>
<name>A0A671UQK1_SPAAU</name>
<evidence type="ECO:0000256" key="7">
    <source>
        <dbReference type="SAM" id="SignalP"/>
    </source>
</evidence>
<feature type="domain" description="Insulin-like" evidence="8">
    <location>
        <begin position="31"/>
        <end position="107"/>
    </location>
</feature>
<reference evidence="9" key="3">
    <citation type="submission" date="2025-09" db="UniProtKB">
        <authorList>
            <consortium name="Ensembl"/>
        </authorList>
    </citation>
    <scope>IDENTIFICATION</scope>
</reference>
<dbReference type="InterPro" id="IPR022352">
    <property type="entry name" value="Ins/IGF/rlx"/>
</dbReference>
<evidence type="ECO:0000256" key="5">
    <source>
        <dbReference type="ARBA" id="ARBA00022702"/>
    </source>
</evidence>
<keyword evidence="4" id="KW-0964">Secreted</keyword>
<dbReference type="Proteomes" id="UP000472265">
    <property type="component" value="Chromosome 21"/>
</dbReference>
<dbReference type="InterPro" id="IPR016179">
    <property type="entry name" value="Insulin-like"/>
</dbReference>
<dbReference type="OMA" id="RWRRFMG"/>
<reference evidence="9" key="2">
    <citation type="submission" date="2025-08" db="UniProtKB">
        <authorList>
            <consortium name="Ensembl"/>
        </authorList>
    </citation>
    <scope>IDENTIFICATION</scope>
</reference>
<evidence type="ECO:0000256" key="3">
    <source>
        <dbReference type="ARBA" id="ARBA00011207"/>
    </source>
</evidence>
<evidence type="ECO:0000256" key="1">
    <source>
        <dbReference type="ARBA" id="ARBA00004613"/>
    </source>
</evidence>
<dbReference type="SUPFAM" id="SSF56994">
    <property type="entry name" value="Insulin-like"/>
    <property type="match status" value="1"/>
</dbReference>
<keyword evidence="10" id="KW-1185">Reference proteome</keyword>
<sequence length="107" mass="12131">MNNMRSLLLLALVLCMLCVAHVQTQENTNKIRLCGRALMRAVVFTCGGSRWRRLMGEEEIMQGGSREPKLKMTGVPAMDRHWRDQDEALISACCEQGCRRSDLSMLC</sequence>
<organism evidence="9 10">
    <name type="scientific">Sparus aurata</name>
    <name type="common">Gilthead sea bream</name>
    <dbReference type="NCBI Taxonomy" id="8175"/>
    <lineage>
        <taxon>Eukaryota</taxon>
        <taxon>Metazoa</taxon>
        <taxon>Chordata</taxon>
        <taxon>Craniata</taxon>
        <taxon>Vertebrata</taxon>
        <taxon>Euteleostomi</taxon>
        <taxon>Actinopterygii</taxon>
        <taxon>Neopterygii</taxon>
        <taxon>Teleostei</taxon>
        <taxon>Neoteleostei</taxon>
        <taxon>Acanthomorphata</taxon>
        <taxon>Eupercaria</taxon>
        <taxon>Spariformes</taxon>
        <taxon>Sparidae</taxon>
        <taxon>Sparus</taxon>
    </lineage>
</organism>
<dbReference type="AlphaFoldDB" id="A0A671UQK1"/>
<dbReference type="InterPro" id="IPR036438">
    <property type="entry name" value="Insulin-like_sf"/>
</dbReference>
<feature type="chain" id="PRO_5025435126" description="Insulin-like domain-containing protein" evidence="7">
    <location>
        <begin position="25"/>
        <end position="107"/>
    </location>
</feature>
<dbReference type="Gene3D" id="1.10.100.10">
    <property type="entry name" value="Insulin-like"/>
    <property type="match status" value="1"/>
</dbReference>
<dbReference type="PRINTS" id="PR00276">
    <property type="entry name" value="INSULINFAMLY"/>
</dbReference>
<dbReference type="GeneTree" id="ENSGT00940000169307"/>
<protein>
    <recommendedName>
        <fullName evidence="8">Insulin-like domain-containing protein</fullName>
    </recommendedName>
</protein>
<accession>A0A671UQK1</accession>
<dbReference type="GO" id="GO:0005179">
    <property type="term" value="F:hormone activity"/>
    <property type="evidence" value="ECO:0007669"/>
    <property type="project" value="UniProtKB-KW"/>
</dbReference>
<dbReference type="PANTHER" id="PTHR20968">
    <property type="entry name" value="ILGF DOMAIN-CONTAINING PROTEIN"/>
    <property type="match status" value="1"/>
</dbReference>
<dbReference type="InterPro" id="IPR051777">
    <property type="entry name" value="Insulin-like_neuro_ligands"/>
</dbReference>
<reference evidence="9" key="1">
    <citation type="submission" date="2021-04" db="EMBL/GenBank/DDBJ databases">
        <authorList>
            <consortium name="Wellcome Sanger Institute Data Sharing"/>
        </authorList>
    </citation>
    <scope>NUCLEOTIDE SEQUENCE [LARGE SCALE GENOMIC DNA]</scope>
</reference>
<evidence type="ECO:0000259" key="8">
    <source>
        <dbReference type="SMART" id="SM00078"/>
    </source>
</evidence>
<evidence type="ECO:0000256" key="2">
    <source>
        <dbReference type="ARBA" id="ARBA00009034"/>
    </source>
</evidence>
<dbReference type="GO" id="GO:0005576">
    <property type="term" value="C:extracellular region"/>
    <property type="evidence" value="ECO:0007669"/>
    <property type="project" value="UniProtKB-SubCell"/>
</dbReference>
<evidence type="ECO:0000313" key="9">
    <source>
        <dbReference type="Ensembl" id="ENSSAUP00010016026.1"/>
    </source>
</evidence>
<feature type="signal peptide" evidence="7">
    <location>
        <begin position="1"/>
        <end position="24"/>
    </location>
</feature>
<comment type="subunit">
    <text evidence="3">Heterodimer of a B chain and an A chain linked by two disulfide bonds.</text>
</comment>
<dbReference type="InParanoid" id="A0A671UQK1"/>
<keyword evidence="7" id="KW-0732">Signal</keyword>